<dbReference type="GO" id="GO:0005829">
    <property type="term" value="C:cytosol"/>
    <property type="evidence" value="ECO:0007669"/>
    <property type="project" value="UniProtKB-SubCell"/>
</dbReference>
<dbReference type="STRING" id="688269.Theth_0272"/>
<dbReference type="Proteomes" id="UP000006804">
    <property type="component" value="Chromosome"/>
</dbReference>
<sequence>MKFEVLIPGGTIRVSPYVFAPYSTVCLLYDEKRLILIDPGGFPAYEALEKVLMEKNIKPEDVSDILITHVHMDHIFNTVFFKNATVYVHEKALERKYADFGPLSGKLYSNVVYSWKQVQTLKGGETLFNCVNVYFTPYHSSDHLSFLIETENMGKVFVTGDICLTRIDYYEMIKGYRNDDAAKFIREMSKNCDWIVFPHGEPLKVGQKERG</sequence>
<keyword evidence="9" id="KW-1185">Reference proteome</keyword>
<evidence type="ECO:0000256" key="2">
    <source>
        <dbReference type="ARBA" id="ARBA00011738"/>
    </source>
</evidence>
<dbReference type="InterPro" id="IPR039344">
    <property type="entry name" value="MBLAC1"/>
</dbReference>
<comment type="subunit">
    <text evidence="2">Homodimer.</text>
</comment>
<dbReference type="PATRIC" id="fig|688269.3.peg.281"/>
<dbReference type="PANTHER" id="PTHR23200:SF48">
    <property type="entry name" value="METALLO-BETA-LACTAMASE DOMAIN-CONTAINING PROTEIN 1"/>
    <property type="match status" value="1"/>
</dbReference>
<dbReference type="Gene3D" id="3.60.15.10">
    <property type="entry name" value="Ribonuclease Z/Hydroxyacylglutathione hydrolase-like"/>
    <property type="match status" value="1"/>
</dbReference>
<comment type="catalytic activity">
    <reaction evidence="5">
        <text>a ribonucleotidyl-ribonucleotide-RNA + H2O = a 3'-end ribonucleotide-RNA + a 5'-end 5'-phospho-ribonucleoside-RNA + H(+)</text>
        <dbReference type="Rhea" id="RHEA:68096"/>
        <dbReference type="Rhea" id="RHEA-COMP:15179"/>
        <dbReference type="Rhea" id="RHEA-COMP:17355"/>
        <dbReference type="Rhea" id="RHEA-COMP:17428"/>
        <dbReference type="ChEBI" id="CHEBI:15377"/>
        <dbReference type="ChEBI" id="CHEBI:15378"/>
        <dbReference type="ChEBI" id="CHEBI:74896"/>
        <dbReference type="ChEBI" id="CHEBI:138282"/>
        <dbReference type="ChEBI" id="CHEBI:173118"/>
    </reaction>
    <physiologicalReaction direction="left-to-right" evidence="5">
        <dbReference type="Rhea" id="RHEA:68097"/>
    </physiologicalReaction>
</comment>
<name>F7YV72_9THEM</name>
<evidence type="ECO:0000259" key="7">
    <source>
        <dbReference type="SMART" id="SM00849"/>
    </source>
</evidence>
<dbReference type="KEGG" id="tta:Theth_0272"/>
<dbReference type="HOGENOM" id="CLU_030571_2_6_0"/>
<evidence type="ECO:0000256" key="1">
    <source>
        <dbReference type="ARBA" id="ARBA00004514"/>
    </source>
</evidence>
<dbReference type="AlphaFoldDB" id="F7YV72"/>
<comment type="subcellular location">
    <subcellularLocation>
        <location evidence="1">Cytoplasm</location>
        <location evidence="1">Cytosol</location>
    </subcellularLocation>
</comment>
<dbReference type="Pfam" id="PF00753">
    <property type="entry name" value="Lactamase_B"/>
    <property type="match status" value="1"/>
</dbReference>
<comment type="function">
    <text evidence="6">Endoribonuclease that catalyzes the hydrolysis of histone-coding pre-mRNA 3'-end. Involved in histone pre-mRNA processing during the S-phase of the cell cycle, which is required for entering/progressing through S-phase. Cleaves histone pre-mRNA at a major and a minor cleavage site after the 5'-ACCCA-3' and the 5'-ACCCACA-3' sequence, respectively, and located downstream of the stem-loop. May require the presence of the HDE element located at the histone pre-RNA 3'-end to avoid non-specific cleavage.</text>
</comment>
<evidence type="ECO:0000256" key="5">
    <source>
        <dbReference type="ARBA" id="ARBA00044690"/>
    </source>
</evidence>
<dbReference type="InterPro" id="IPR036866">
    <property type="entry name" value="RibonucZ/Hydroxyglut_hydro"/>
</dbReference>
<evidence type="ECO:0000313" key="9">
    <source>
        <dbReference type="Proteomes" id="UP000006804"/>
    </source>
</evidence>
<evidence type="ECO:0000256" key="3">
    <source>
        <dbReference type="ARBA" id="ARBA00014856"/>
    </source>
</evidence>
<reference evidence="8 9" key="1">
    <citation type="submission" date="2010-11" db="EMBL/GenBank/DDBJ databases">
        <title>The complete genome of Thermotoga thermarum DSM 5069.</title>
        <authorList>
            <consortium name="US DOE Joint Genome Institute (JGI-PGF)"/>
            <person name="Lucas S."/>
            <person name="Copeland A."/>
            <person name="Lapidus A."/>
            <person name="Bruce D."/>
            <person name="Goodwin L."/>
            <person name="Pitluck S."/>
            <person name="Kyrpides N."/>
            <person name="Mavromatis K."/>
            <person name="Ivanova N."/>
            <person name="Zeytun A."/>
            <person name="Brettin T."/>
            <person name="Detter J.C."/>
            <person name="Tapia R."/>
            <person name="Han C."/>
            <person name="Land M."/>
            <person name="Hauser L."/>
            <person name="Markowitz V."/>
            <person name="Cheng J.-F."/>
            <person name="Hugenholtz P."/>
            <person name="Woyke T."/>
            <person name="Wu D."/>
            <person name="Spring S."/>
            <person name="Schroeder M."/>
            <person name="Brambilla E."/>
            <person name="Klenk H.-P."/>
            <person name="Eisen J.A."/>
        </authorList>
    </citation>
    <scope>NUCLEOTIDE SEQUENCE [LARGE SCALE GENOMIC DNA]</scope>
    <source>
        <strain evidence="8 9">DSM 5069</strain>
    </source>
</reference>
<evidence type="ECO:0000313" key="8">
    <source>
        <dbReference type="EMBL" id="AEH50371.1"/>
    </source>
</evidence>
<proteinExistence type="predicted"/>
<dbReference type="CDD" id="cd07711">
    <property type="entry name" value="MBLAC1-like_MBL-fold"/>
    <property type="match status" value="1"/>
</dbReference>
<accession>F7YV72</accession>
<feature type="domain" description="Metallo-beta-lactamase" evidence="7">
    <location>
        <begin position="22"/>
        <end position="199"/>
    </location>
</feature>
<dbReference type="SMART" id="SM00849">
    <property type="entry name" value="Lactamase_B"/>
    <property type="match status" value="1"/>
</dbReference>
<dbReference type="PANTHER" id="PTHR23200">
    <property type="entry name" value="METALLO-BETA-LACTAMASE DOMAIN-CONTAINING PROTEIN 1"/>
    <property type="match status" value="1"/>
</dbReference>
<protein>
    <recommendedName>
        <fullName evidence="3">Metallo-beta-lactamase domain-containing protein 1</fullName>
    </recommendedName>
    <alternativeName>
        <fullName evidence="4">Endoribonuclease MBLAC1</fullName>
    </alternativeName>
</protein>
<dbReference type="OrthoDB" id="9761531at2"/>
<dbReference type="EMBL" id="CP002351">
    <property type="protein sequence ID" value="AEH50371.1"/>
    <property type="molecule type" value="Genomic_DNA"/>
</dbReference>
<dbReference type="InterPro" id="IPR001279">
    <property type="entry name" value="Metallo-B-lactamas"/>
</dbReference>
<evidence type="ECO:0000256" key="6">
    <source>
        <dbReference type="ARBA" id="ARBA00045869"/>
    </source>
</evidence>
<gene>
    <name evidence="8" type="ORF">Theth_0272</name>
</gene>
<evidence type="ECO:0000256" key="4">
    <source>
        <dbReference type="ARBA" id="ARBA00032988"/>
    </source>
</evidence>
<organism evidence="8 9">
    <name type="scientific">Pseudothermotoga thermarum DSM 5069</name>
    <dbReference type="NCBI Taxonomy" id="688269"/>
    <lineage>
        <taxon>Bacteria</taxon>
        <taxon>Thermotogati</taxon>
        <taxon>Thermotogota</taxon>
        <taxon>Thermotogae</taxon>
        <taxon>Thermotogales</taxon>
        <taxon>Thermotogaceae</taxon>
        <taxon>Pseudothermotoga</taxon>
    </lineage>
</organism>
<dbReference type="SUPFAM" id="SSF56281">
    <property type="entry name" value="Metallo-hydrolase/oxidoreductase"/>
    <property type="match status" value="1"/>
</dbReference>
<dbReference type="eggNOG" id="COG0491">
    <property type="taxonomic scope" value="Bacteria"/>
</dbReference>